<accession>A0A437QMJ4</accession>
<dbReference type="RefSeq" id="WP_127699435.1">
    <property type="nucleotide sequence ID" value="NZ_SACS01000013.1"/>
</dbReference>
<dbReference type="InterPro" id="IPR036034">
    <property type="entry name" value="PDZ_sf"/>
</dbReference>
<dbReference type="InterPro" id="IPR005151">
    <property type="entry name" value="Tail-specific_protease"/>
</dbReference>
<dbReference type="OrthoDB" id="7168509at2"/>
<feature type="domain" description="Tail specific protease" evidence="2">
    <location>
        <begin position="269"/>
        <end position="421"/>
    </location>
</feature>
<name>A0A437QMJ4_9GAMM</name>
<evidence type="ECO:0000313" key="4">
    <source>
        <dbReference type="Proteomes" id="UP000283077"/>
    </source>
</evidence>
<proteinExistence type="predicted"/>
<organism evidence="3 4">
    <name type="scientific">Rheinheimera riviphila</name>
    <dbReference type="NCBI Taxonomy" id="1834037"/>
    <lineage>
        <taxon>Bacteria</taxon>
        <taxon>Pseudomonadati</taxon>
        <taxon>Pseudomonadota</taxon>
        <taxon>Gammaproteobacteria</taxon>
        <taxon>Chromatiales</taxon>
        <taxon>Chromatiaceae</taxon>
        <taxon>Rheinheimera</taxon>
    </lineage>
</organism>
<dbReference type="InterPro" id="IPR029045">
    <property type="entry name" value="ClpP/crotonase-like_dom_sf"/>
</dbReference>
<sequence length="547" mass="58739">MKFIQLRSSLTLLISALALTACGGGSGGGTTVTPPAPNPGTGTIPPAPTWVAGQFPAEGTFKNFCAAPRSGVNPYSNTAYPDKAGTTDHEKMWLRSWSNRTYLWYRELSDLNPASYTVEQYFNLLRTTAVIDSGAVKDKYHYQDNTAEYKKRTQSGVTSGYGISWKAGATAPPRDFVIAYTESASPAVAQNLGRGAKLLEVDGVDFVNDNTQAGVDKINAGLLPAKAGESHQFTFVDQQGVRRSYTLVSADVPTNPVQNVKVINSARGKVGYLQFNSHIANAQPQLIAAIHKFRNDNVSELVIDLRYNGGGLLALASQFGFMVAGPNIIQGRDFEKLVFNDKYPNTDPETGKVQRPVPFYDKKIDYQAGELTGENLPVVGLSRVFVLSTANTCSASEAFINGLRGVDLEVILIGSKTCGKPYGFNPTDNCGVTYSTIQFSGVNAKGFGDYADGLRPAPAPQFAADIKGCSVADDLTRPLGDSNEKMFSAALQYMSSGTCPVQTQTLAQALAAKSAAAAIVPNGLEVRDPNQDHILNNKIYQPEIKQQ</sequence>
<feature type="signal peptide" evidence="1">
    <location>
        <begin position="1"/>
        <end position="23"/>
    </location>
</feature>
<reference evidence="3 4" key="1">
    <citation type="submission" date="2019-01" db="EMBL/GenBank/DDBJ databases">
        <authorList>
            <person name="Chen W.-M."/>
        </authorList>
    </citation>
    <scope>NUCLEOTIDE SEQUENCE [LARGE SCALE GENOMIC DNA]</scope>
    <source>
        <strain evidence="3 4">KYPC3</strain>
    </source>
</reference>
<dbReference type="Gene3D" id="2.30.42.10">
    <property type="match status" value="1"/>
</dbReference>
<dbReference type="GO" id="GO:0007165">
    <property type="term" value="P:signal transduction"/>
    <property type="evidence" value="ECO:0007669"/>
    <property type="project" value="TreeGrafter"/>
</dbReference>
<dbReference type="EMBL" id="SACS01000013">
    <property type="protein sequence ID" value="RVU35660.1"/>
    <property type="molecule type" value="Genomic_DNA"/>
</dbReference>
<dbReference type="GO" id="GO:0006508">
    <property type="term" value="P:proteolysis"/>
    <property type="evidence" value="ECO:0007669"/>
    <property type="project" value="InterPro"/>
</dbReference>
<dbReference type="PANTHER" id="PTHR32060">
    <property type="entry name" value="TAIL-SPECIFIC PROTEASE"/>
    <property type="match status" value="1"/>
</dbReference>
<feature type="chain" id="PRO_5018998351" evidence="1">
    <location>
        <begin position="24"/>
        <end position="547"/>
    </location>
</feature>
<dbReference type="Gene3D" id="3.30.750.170">
    <property type="match status" value="1"/>
</dbReference>
<keyword evidence="1" id="KW-0732">Signal</keyword>
<evidence type="ECO:0000259" key="2">
    <source>
        <dbReference type="Pfam" id="PF03572"/>
    </source>
</evidence>
<dbReference type="Proteomes" id="UP000283077">
    <property type="component" value="Unassembled WGS sequence"/>
</dbReference>
<dbReference type="PANTHER" id="PTHR32060:SF30">
    <property type="entry name" value="CARBOXY-TERMINAL PROCESSING PROTEASE CTPA"/>
    <property type="match status" value="1"/>
</dbReference>
<dbReference type="GO" id="GO:0004175">
    <property type="term" value="F:endopeptidase activity"/>
    <property type="evidence" value="ECO:0007669"/>
    <property type="project" value="TreeGrafter"/>
</dbReference>
<dbReference type="AlphaFoldDB" id="A0A437QMJ4"/>
<evidence type="ECO:0000313" key="3">
    <source>
        <dbReference type="EMBL" id="RVU35660.1"/>
    </source>
</evidence>
<keyword evidence="4" id="KW-1185">Reference proteome</keyword>
<evidence type="ECO:0000256" key="1">
    <source>
        <dbReference type="SAM" id="SignalP"/>
    </source>
</evidence>
<dbReference type="PROSITE" id="PS51257">
    <property type="entry name" value="PROKAR_LIPOPROTEIN"/>
    <property type="match status" value="1"/>
</dbReference>
<comment type="caution">
    <text evidence="3">The sequence shown here is derived from an EMBL/GenBank/DDBJ whole genome shotgun (WGS) entry which is preliminary data.</text>
</comment>
<dbReference type="Pfam" id="PF03572">
    <property type="entry name" value="Peptidase_S41"/>
    <property type="match status" value="1"/>
</dbReference>
<dbReference type="SUPFAM" id="SSF52096">
    <property type="entry name" value="ClpP/crotonase"/>
    <property type="match status" value="1"/>
</dbReference>
<protein>
    <submittedName>
        <fullName evidence="3">Peptidase</fullName>
    </submittedName>
</protein>
<dbReference type="GO" id="GO:0008236">
    <property type="term" value="F:serine-type peptidase activity"/>
    <property type="evidence" value="ECO:0007669"/>
    <property type="project" value="InterPro"/>
</dbReference>
<dbReference type="Gene3D" id="3.90.226.10">
    <property type="entry name" value="2-enoyl-CoA Hydratase, Chain A, domain 1"/>
    <property type="match status" value="1"/>
</dbReference>
<gene>
    <name evidence="3" type="ORF">EOE67_12585</name>
</gene>
<dbReference type="GO" id="GO:0030288">
    <property type="term" value="C:outer membrane-bounded periplasmic space"/>
    <property type="evidence" value="ECO:0007669"/>
    <property type="project" value="TreeGrafter"/>
</dbReference>